<dbReference type="OrthoDB" id="9923129at2"/>
<protein>
    <submittedName>
        <fullName evidence="2">Uncharacterized protein</fullName>
    </submittedName>
</protein>
<dbReference type="Proteomes" id="UP000293583">
    <property type="component" value="Unassembled WGS sequence"/>
</dbReference>
<keyword evidence="1" id="KW-0472">Membrane</keyword>
<name>A0A4Q9BEJ9_9BACT</name>
<feature type="transmembrane region" description="Helical" evidence="1">
    <location>
        <begin position="46"/>
        <end position="66"/>
    </location>
</feature>
<organism evidence="2 3">
    <name type="scientific">Aquirufa antheringensis</name>
    <dbReference type="NCBI Taxonomy" id="2516559"/>
    <lineage>
        <taxon>Bacteria</taxon>
        <taxon>Pseudomonadati</taxon>
        <taxon>Bacteroidota</taxon>
        <taxon>Cytophagia</taxon>
        <taxon>Cytophagales</taxon>
        <taxon>Flectobacillaceae</taxon>
        <taxon>Aquirufa</taxon>
    </lineage>
</organism>
<keyword evidence="3" id="KW-1185">Reference proteome</keyword>
<keyword evidence="1" id="KW-0812">Transmembrane</keyword>
<comment type="caution">
    <text evidence="2">The sequence shown here is derived from an EMBL/GenBank/DDBJ whole genome shotgun (WGS) entry which is preliminary data.</text>
</comment>
<dbReference type="AlphaFoldDB" id="A0A4Q9BEJ9"/>
<evidence type="ECO:0000256" key="1">
    <source>
        <dbReference type="SAM" id="Phobius"/>
    </source>
</evidence>
<dbReference type="EMBL" id="SEWY01000002">
    <property type="protein sequence ID" value="TBH74151.1"/>
    <property type="molecule type" value="Genomic_DNA"/>
</dbReference>
<keyword evidence="1" id="KW-1133">Transmembrane helix</keyword>
<accession>A0A4Q9BEJ9</accession>
<sequence length="234" mass="26672">MKNWNSVEEKWREQLSNKSEDIPEGLWSRLEERLPERLEEKPSRRFPIYWAAAAMLLLALGLSWNWNPALEEGAAEVTRVIEKTEAPVEKAATSVSEALIVPTKATESTFTNARFERVSMEESPVNVVEESPKEEIVATVPATEKKDESPEIVTVRLDIDPIEEEEVKPAFTQQKRRKSLFGKIVGEIRQALDGEPVNWQKLKEGNASFENSIHTVANTYVKTEENLKRTLQIQ</sequence>
<dbReference type="RefSeq" id="WP_130922699.1">
    <property type="nucleotide sequence ID" value="NZ_JAANOL010000002.1"/>
</dbReference>
<gene>
    <name evidence="2" type="ORF">EWU20_03175</name>
</gene>
<reference evidence="2 3" key="1">
    <citation type="submission" date="2019-02" db="EMBL/GenBank/DDBJ databases">
        <title>Genome of a new Bacteroidetes strain.</title>
        <authorList>
            <person name="Pitt A."/>
        </authorList>
    </citation>
    <scope>NUCLEOTIDE SEQUENCE [LARGE SCALE GENOMIC DNA]</scope>
    <source>
        <strain evidence="2 3">103A-SOEBACH</strain>
    </source>
</reference>
<proteinExistence type="predicted"/>
<evidence type="ECO:0000313" key="2">
    <source>
        <dbReference type="EMBL" id="TBH74151.1"/>
    </source>
</evidence>
<evidence type="ECO:0000313" key="3">
    <source>
        <dbReference type="Proteomes" id="UP000293583"/>
    </source>
</evidence>